<gene>
    <name evidence="1" type="ORF">FA15DRAFT_661637</name>
</gene>
<sequence length="314" mass="34232">MKEEREKEIQTVPCGLYGVGWAGSIVYTTSYCGHSSTSSMQGQAMICKLCITHRSVEKGMLVKTDHPVVHYIVWISLCAVSYSLGLLGSDHKLVIGSDGPFQQQNAHETAEIAIDLLILTCSVFDALGWALMVQAAVETFEAILSPAINAYGPHDRQRTRLSALVRAARISTHAVLRRPLSCCIGGYWVRKSPALLATVHLSPQAEDVAQVCSAKRGEPSFLLERLSPHQTTIFGRARLQRASGVTNRGAKPSVTTRSPHLVECTVMSATPDMYLLAIWANIYTYRDGPSNPSLVGGCEFDVGIDSDGTQWRGR</sequence>
<dbReference type="EMBL" id="ML210554">
    <property type="protein sequence ID" value="TFK17185.1"/>
    <property type="molecule type" value="Genomic_DNA"/>
</dbReference>
<organism evidence="1 2">
    <name type="scientific">Coprinopsis marcescibilis</name>
    <name type="common">Agaric fungus</name>
    <name type="synonym">Psathyrella marcescibilis</name>
    <dbReference type="NCBI Taxonomy" id="230819"/>
    <lineage>
        <taxon>Eukaryota</taxon>
        <taxon>Fungi</taxon>
        <taxon>Dikarya</taxon>
        <taxon>Basidiomycota</taxon>
        <taxon>Agaricomycotina</taxon>
        <taxon>Agaricomycetes</taxon>
        <taxon>Agaricomycetidae</taxon>
        <taxon>Agaricales</taxon>
        <taxon>Agaricineae</taxon>
        <taxon>Psathyrellaceae</taxon>
        <taxon>Coprinopsis</taxon>
    </lineage>
</organism>
<accession>A0A5C3KAR1</accession>
<reference evidence="1 2" key="1">
    <citation type="journal article" date="2019" name="Nat. Ecol. Evol.">
        <title>Megaphylogeny resolves global patterns of mushroom evolution.</title>
        <authorList>
            <person name="Varga T."/>
            <person name="Krizsan K."/>
            <person name="Foldi C."/>
            <person name="Dima B."/>
            <person name="Sanchez-Garcia M."/>
            <person name="Sanchez-Ramirez S."/>
            <person name="Szollosi G.J."/>
            <person name="Szarkandi J.G."/>
            <person name="Papp V."/>
            <person name="Albert L."/>
            <person name="Andreopoulos W."/>
            <person name="Angelini C."/>
            <person name="Antonin V."/>
            <person name="Barry K.W."/>
            <person name="Bougher N.L."/>
            <person name="Buchanan P."/>
            <person name="Buyck B."/>
            <person name="Bense V."/>
            <person name="Catcheside P."/>
            <person name="Chovatia M."/>
            <person name="Cooper J."/>
            <person name="Damon W."/>
            <person name="Desjardin D."/>
            <person name="Finy P."/>
            <person name="Geml J."/>
            <person name="Haridas S."/>
            <person name="Hughes K."/>
            <person name="Justo A."/>
            <person name="Karasinski D."/>
            <person name="Kautmanova I."/>
            <person name="Kiss B."/>
            <person name="Kocsube S."/>
            <person name="Kotiranta H."/>
            <person name="LaButti K.M."/>
            <person name="Lechner B.E."/>
            <person name="Liimatainen K."/>
            <person name="Lipzen A."/>
            <person name="Lukacs Z."/>
            <person name="Mihaltcheva S."/>
            <person name="Morgado L.N."/>
            <person name="Niskanen T."/>
            <person name="Noordeloos M.E."/>
            <person name="Ohm R.A."/>
            <person name="Ortiz-Santana B."/>
            <person name="Ovrebo C."/>
            <person name="Racz N."/>
            <person name="Riley R."/>
            <person name="Savchenko A."/>
            <person name="Shiryaev A."/>
            <person name="Soop K."/>
            <person name="Spirin V."/>
            <person name="Szebenyi C."/>
            <person name="Tomsovsky M."/>
            <person name="Tulloss R.E."/>
            <person name="Uehling J."/>
            <person name="Grigoriev I.V."/>
            <person name="Vagvolgyi C."/>
            <person name="Papp T."/>
            <person name="Martin F.M."/>
            <person name="Miettinen O."/>
            <person name="Hibbett D.S."/>
            <person name="Nagy L.G."/>
        </authorList>
    </citation>
    <scope>NUCLEOTIDE SEQUENCE [LARGE SCALE GENOMIC DNA]</scope>
    <source>
        <strain evidence="1 2">CBS 121175</strain>
    </source>
</reference>
<proteinExistence type="predicted"/>
<protein>
    <submittedName>
        <fullName evidence="1">Uncharacterized protein</fullName>
    </submittedName>
</protein>
<dbReference type="AlphaFoldDB" id="A0A5C3KAR1"/>
<keyword evidence="2" id="KW-1185">Reference proteome</keyword>
<name>A0A5C3KAR1_COPMA</name>
<evidence type="ECO:0000313" key="1">
    <source>
        <dbReference type="EMBL" id="TFK17185.1"/>
    </source>
</evidence>
<dbReference type="Proteomes" id="UP000307440">
    <property type="component" value="Unassembled WGS sequence"/>
</dbReference>
<evidence type="ECO:0000313" key="2">
    <source>
        <dbReference type="Proteomes" id="UP000307440"/>
    </source>
</evidence>